<dbReference type="STRING" id="1036808.A0A0C3EAT3"/>
<dbReference type="Pfam" id="PF20149">
    <property type="entry name" value="DUF6532"/>
    <property type="match status" value="1"/>
</dbReference>
<protein>
    <recommendedName>
        <fullName evidence="1">DUF6532 domain-containing protein</fullName>
    </recommendedName>
</protein>
<reference evidence="2 3" key="1">
    <citation type="submission" date="2014-04" db="EMBL/GenBank/DDBJ databases">
        <authorList>
            <consortium name="DOE Joint Genome Institute"/>
            <person name="Kuo A."/>
            <person name="Kohler A."/>
            <person name="Nagy L.G."/>
            <person name="Floudas D."/>
            <person name="Copeland A."/>
            <person name="Barry K.W."/>
            <person name="Cichocki N."/>
            <person name="Veneault-Fourrey C."/>
            <person name="LaButti K."/>
            <person name="Lindquist E.A."/>
            <person name="Lipzen A."/>
            <person name="Lundell T."/>
            <person name="Morin E."/>
            <person name="Murat C."/>
            <person name="Sun H."/>
            <person name="Tunlid A."/>
            <person name="Henrissat B."/>
            <person name="Grigoriev I.V."/>
            <person name="Hibbett D.S."/>
            <person name="Martin F."/>
            <person name="Nordberg H.P."/>
            <person name="Cantor M.N."/>
            <person name="Hua S.X."/>
        </authorList>
    </citation>
    <scope>NUCLEOTIDE SEQUENCE [LARGE SCALE GENOMIC DNA]</scope>
    <source>
        <strain evidence="2 3">Foug A</strain>
    </source>
</reference>
<dbReference type="EMBL" id="KN822006">
    <property type="protein sequence ID" value="KIM69835.1"/>
    <property type="molecule type" value="Genomic_DNA"/>
</dbReference>
<dbReference type="InParanoid" id="A0A0C3EAT3"/>
<dbReference type="AlphaFoldDB" id="A0A0C3EAT3"/>
<dbReference type="OrthoDB" id="2670686at2759"/>
<accession>A0A0C3EAT3</accession>
<evidence type="ECO:0000313" key="3">
    <source>
        <dbReference type="Proteomes" id="UP000053989"/>
    </source>
</evidence>
<feature type="non-terminal residue" evidence="2">
    <location>
        <position position="1"/>
    </location>
</feature>
<reference evidence="3" key="2">
    <citation type="submission" date="2015-01" db="EMBL/GenBank/DDBJ databases">
        <title>Evolutionary Origins and Diversification of the Mycorrhizal Mutualists.</title>
        <authorList>
            <consortium name="DOE Joint Genome Institute"/>
            <consortium name="Mycorrhizal Genomics Consortium"/>
            <person name="Kohler A."/>
            <person name="Kuo A."/>
            <person name="Nagy L.G."/>
            <person name="Floudas D."/>
            <person name="Copeland A."/>
            <person name="Barry K.W."/>
            <person name="Cichocki N."/>
            <person name="Veneault-Fourrey C."/>
            <person name="LaButti K."/>
            <person name="Lindquist E.A."/>
            <person name="Lipzen A."/>
            <person name="Lundell T."/>
            <person name="Morin E."/>
            <person name="Murat C."/>
            <person name="Riley R."/>
            <person name="Ohm R."/>
            <person name="Sun H."/>
            <person name="Tunlid A."/>
            <person name="Henrissat B."/>
            <person name="Grigoriev I.V."/>
            <person name="Hibbett D.S."/>
            <person name="Martin F."/>
        </authorList>
    </citation>
    <scope>NUCLEOTIDE SEQUENCE [LARGE SCALE GENOMIC DNA]</scope>
    <source>
        <strain evidence="3">Foug A</strain>
    </source>
</reference>
<sequence length="133" mass="14591">EENIANANELICGVTFVRDGVADDGTMRNMASPALAGLITNFFYTGPSVLGKLFPEVFAQEAPKSIVCLAATALRAAIDKYTITGVRQDCSFNYAMYLKIFSQFMGMQAKIDDNAKHATMTWALRIHWAMAGR</sequence>
<proteinExistence type="predicted"/>
<dbReference type="HOGENOM" id="CLU_060373_1_0_1"/>
<evidence type="ECO:0000313" key="2">
    <source>
        <dbReference type="EMBL" id="KIM69835.1"/>
    </source>
</evidence>
<dbReference type="InterPro" id="IPR045341">
    <property type="entry name" value="DUF6532"/>
</dbReference>
<dbReference type="Proteomes" id="UP000053989">
    <property type="component" value="Unassembled WGS sequence"/>
</dbReference>
<keyword evidence="3" id="KW-1185">Reference proteome</keyword>
<evidence type="ECO:0000259" key="1">
    <source>
        <dbReference type="Pfam" id="PF20149"/>
    </source>
</evidence>
<feature type="domain" description="DUF6532" evidence="1">
    <location>
        <begin position="1"/>
        <end position="109"/>
    </location>
</feature>
<gene>
    <name evidence="2" type="ORF">SCLCIDRAFT_102437</name>
</gene>
<name>A0A0C3EAT3_9AGAM</name>
<organism evidence="2 3">
    <name type="scientific">Scleroderma citrinum Foug A</name>
    <dbReference type="NCBI Taxonomy" id="1036808"/>
    <lineage>
        <taxon>Eukaryota</taxon>
        <taxon>Fungi</taxon>
        <taxon>Dikarya</taxon>
        <taxon>Basidiomycota</taxon>
        <taxon>Agaricomycotina</taxon>
        <taxon>Agaricomycetes</taxon>
        <taxon>Agaricomycetidae</taxon>
        <taxon>Boletales</taxon>
        <taxon>Sclerodermatineae</taxon>
        <taxon>Sclerodermataceae</taxon>
        <taxon>Scleroderma</taxon>
    </lineage>
</organism>